<proteinExistence type="predicted"/>
<dbReference type="RefSeq" id="WP_348396574.1">
    <property type="nucleotide sequence ID" value="NZ_CP136600.1"/>
</dbReference>
<dbReference type="Gene3D" id="3.40.50.150">
    <property type="entry name" value="Vaccinia Virus protein VP39"/>
    <property type="match status" value="1"/>
</dbReference>
<dbReference type="EMBL" id="CP136600">
    <property type="protein sequence ID" value="WOH37796.1"/>
    <property type="molecule type" value="Genomic_DNA"/>
</dbReference>
<feature type="transmembrane region" description="Helical" evidence="1">
    <location>
        <begin position="695"/>
        <end position="717"/>
    </location>
</feature>
<accession>A0ABZ0GPQ6</accession>
<sequence length="821" mass="91217">MNTLSETGGNNVNRHTEYTTIIALGLVSAALLNFEILLSRHIAIAHWHHLIAVIIGIALLGFGIAGSLAAVFAKIISYHYLRIKLFTTLAIVASFPVSQMLASFVPLNMLALPWYPTQYLYLLLYACSWLPPFLLTSFYIAITFMRWPGSIAKLYGADLFGAALGAILALVILEFDYFSFALLLSPLLVILALLLTTSSNRAKVVLALPIVLLLLFPQKQLQWGTQANSFKEFSVRQNEADARLLWQQDSAHSRLSLLTTSAQHASPGLSINSTLTTLPQWQLFVDGDNATALLLDAERETSRELFMQSAYAAPYQLLNTTPAVLLLGTNASWNSWTAYWHEAKSITLLDRNKNISTLLDALKAMNITGADRKTPEILPQQVKIKTVAPRRYIAATNKKFDLIVASVGSNRVGTAATKTNFIMTRQGLRSMFEQLSEHGILTISNFMAPVPKDNLRVINTLIELLTEKQLSVRSNLVVIRDWRTIVLMISPRPFNTAQIEKIVSWSQRWRFDLVTLPGLKRNQSNLYHINSRTSYFDSIIALMGEDRDKFIEEYLFDITPTNDDKPYLYHSFRWQKIDQLKQTLNQDWPRLVGWGFLLSLASLLLLSVVALFFIILPLCFQRQKARRAMSSVTPLVYFSSLGIGFMAIEIALLQQVTLLLNSPTSAFAIVLSAMLLGSGLGSLTLGSKAFSAKSLLVVIFAYAICLFGSFAMIDSFFQATLNWSPLSHIVVVSVLICCLAFPLGLFLPYGLNRLAGQHPSQVAWCWGINGFASVMGVLLAPIVAMALGISGLLSLAICCYLIAGLVNMSSKEPMWHSHNFD</sequence>
<organism evidence="2 3">
    <name type="scientific">Thalassotalea fonticola</name>
    <dbReference type="NCBI Taxonomy" id="3065649"/>
    <lineage>
        <taxon>Bacteria</taxon>
        <taxon>Pseudomonadati</taxon>
        <taxon>Pseudomonadota</taxon>
        <taxon>Gammaproteobacteria</taxon>
        <taxon>Alteromonadales</taxon>
        <taxon>Colwelliaceae</taxon>
        <taxon>Thalassotalea</taxon>
    </lineage>
</organism>
<evidence type="ECO:0008006" key="4">
    <source>
        <dbReference type="Google" id="ProtNLM"/>
    </source>
</evidence>
<feature type="transmembrane region" description="Helical" evidence="1">
    <location>
        <begin position="21"/>
        <end position="44"/>
    </location>
</feature>
<evidence type="ECO:0000256" key="1">
    <source>
        <dbReference type="SAM" id="Phobius"/>
    </source>
</evidence>
<feature type="transmembrane region" description="Helical" evidence="1">
    <location>
        <begin position="665"/>
        <end position="683"/>
    </location>
</feature>
<dbReference type="InterPro" id="IPR029063">
    <property type="entry name" value="SAM-dependent_MTases_sf"/>
</dbReference>
<feature type="transmembrane region" description="Helical" evidence="1">
    <location>
        <begin position="119"/>
        <end position="142"/>
    </location>
</feature>
<keyword evidence="1" id="KW-1133">Transmembrane helix</keyword>
<feature type="transmembrane region" description="Helical" evidence="1">
    <location>
        <begin position="204"/>
        <end position="221"/>
    </location>
</feature>
<keyword evidence="1" id="KW-0472">Membrane</keyword>
<feature type="transmembrane region" description="Helical" evidence="1">
    <location>
        <begin position="789"/>
        <end position="808"/>
    </location>
</feature>
<reference evidence="2 3" key="1">
    <citation type="submission" date="2023-09" db="EMBL/GenBank/DDBJ databases">
        <authorList>
            <person name="Qi X."/>
        </authorList>
    </citation>
    <scope>NUCLEOTIDE SEQUENCE [LARGE SCALE GENOMIC DNA]</scope>
    <source>
        <strain evidence="2 3">S1-1</strain>
    </source>
</reference>
<feature type="transmembrane region" description="Helical" evidence="1">
    <location>
        <begin position="729"/>
        <end position="751"/>
    </location>
</feature>
<evidence type="ECO:0000313" key="3">
    <source>
        <dbReference type="Proteomes" id="UP001301442"/>
    </source>
</evidence>
<gene>
    <name evidence="2" type="ORF">RI844_00740</name>
</gene>
<feature type="transmembrane region" description="Helical" evidence="1">
    <location>
        <begin position="591"/>
        <end position="620"/>
    </location>
</feature>
<feature type="transmembrane region" description="Helical" evidence="1">
    <location>
        <begin position="632"/>
        <end position="653"/>
    </location>
</feature>
<keyword evidence="1" id="KW-0812">Transmembrane</keyword>
<name>A0ABZ0GPQ6_9GAMM</name>
<protein>
    <recommendedName>
        <fullName evidence="4">Spermidine synthase</fullName>
    </recommendedName>
</protein>
<dbReference type="Proteomes" id="UP001301442">
    <property type="component" value="Chromosome"/>
</dbReference>
<evidence type="ECO:0000313" key="2">
    <source>
        <dbReference type="EMBL" id="WOH37796.1"/>
    </source>
</evidence>
<feature type="transmembrane region" description="Helical" evidence="1">
    <location>
        <begin position="178"/>
        <end position="197"/>
    </location>
</feature>
<keyword evidence="3" id="KW-1185">Reference proteome</keyword>
<feature type="transmembrane region" description="Helical" evidence="1">
    <location>
        <begin position="154"/>
        <end position="172"/>
    </location>
</feature>
<feature type="transmembrane region" description="Helical" evidence="1">
    <location>
        <begin position="763"/>
        <end position="783"/>
    </location>
</feature>
<feature type="transmembrane region" description="Helical" evidence="1">
    <location>
        <begin position="50"/>
        <end position="73"/>
    </location>
</feature>
<feature type="transmembrane region" description="Helical" evidence="1">
    <location>
        <begin position="85"/>
        <end position="107"/>
    </location>
</feature>